<dbReference type="PANTHER" id="PTHR37689">
    <property type="entry name" value="PROTEIN FDHE"/>
    <property type="match status" value="1"/>
</dbReference>
<dbReference type="Pfam" id="PF24860">
    <property type="entry name" value="FdhE_C"/>
    <property type="match status" value="1"/>
</dbReference>
<dbReference type="EMBL" id="FNPI01000009">
    <property type="protein sequence ID" value="SDZ30037.1"/>
    <property type="molecule type" value="Genomic_DNA"/>
</dbReference>
<dbReference type="Proteomes" id="UP000198935">
    <property type="component" value="Unassembled WGS sequence"/>
</dbReference>
<evidence type="ECO:0000259" key="2">
    <source>
        <dbReference type="Pfam" id="PF24860"/>
    </source>
</evidence>
<dbReference type="GO" id="GO:0008199">
    <property type="term" value="F:ferric iron binding"/>
    <property type="evidence" value="ECO:0007669"/>
    <property type="project" value="TreeGrafter"/>
</dbReference>
<dbReference type="STRING" id="1503961.SAMN05421736_10998"/>
<sequence length="264" mass="30409">MEQHVVSEEYIALQAGIIHEQNKIRGSLEKNINLHISKSELNHEKPVLPQLKVNPVPLHLYRTVVKTIASYIQREIPEPAGDLLHVVEELDEEELRLWLKGSITFNTNYFADFAAKKGIEPWLPHFLAEQALRPFMHFLGKVCQPFIDEMDVMGICPCCGEPPRIAKLKGDHPSVFCCPRCETEWQQKRHACAHCGDDHPDNLFYIAIEEDETTYMEVCKRCRNYIKIVKEGSACQHKQAALIDLETIHLDFVAYEEGYGEERQ</sequence>
<gene>
    <name evidence="3" type="ORF">SAMN05421736_10998</name>
</gene>
<dbReference type="InterPro" id="IPR006452">
    <property type="entry name" value="Formate_DH_accessory"/>
</dbReference>
<dbReference type="GO" id="GO:0005829">
    <property type="term" value="C:cytosol"/>
    <property type="evidence" value="ECO:0007669"/>
    <property type="project" value="TreeGrafter"/>
</dbReference>
<evidence type="ECO:0000313" key="4">
    <source>
        <dbReference type="Proteomes" id="UP000198935"/>
    </source>
</evidence>
<protein>
    <submittedName>
        <fullName evidence="3">FdhE protein</fullName>
    </submittedName>
</protein>
<dbReference type="InterPro" id="IPR024064">
    <property type="entry name" value="FdhE-like_sf"/>
</dbReference>
<evidence type="ECO:0000256" key="1">
    <source>
        <dbReference type="ARBA" id="ARBA00022490"/>
    </source>
</evidence>
<dbReference type="CDD" id="cd16341">
    <property type="entry name" value="FdhE"/>
    <property type="match status" value="1"/>
</dbReference>
<dbReference type="PANTHER" id="PTHR37689:SF1">
    <property type="entry name" value="PROTEIN FDHE"/>
    <property type="match status" value="1"/>
</dbReference>
<keyword evidence="4" id="KW-1185">Reference proteome</keyword>
<feature type="domain" description="FdhE C-terminal" evidence="2">
    <location>
        <begin position="192"/>
        <end position="260"/>
    </location>
</feature>
<evidence type="ECO:0000313" key="3">
    <source>
        <dbReference type="EMBL" id="SDZ30037.1"/>
    </source>
</evidence>
<dbReference type="InterPro" id="IPR056796">
    <property type="entry name" value="FdhE_C"/>
</dbReference>
<dbReference type="SUPFAM" id="SSF144020">
    <property type="entry name" value="FdhE-like"/>
    <property type="match status" value="1"/>
</dbReference>
<dbReference type="AlphaFoldDB" id="A0A1H3RWN2"/>
<name>A0A1H3RWN2_9BACI</name>
<reference evidence="4" key="1">
    <citation type="submission" date="2016-10" db="EMBL/GenBank/DDBJ databases">
        <authorList>
            <person name="Varghese N."/>
            <person name="Submissions S."/>
        </authorList>
    </citation>
    <scope>NUCLEOTIDE SEQUENCE [LARGE SCALE GENOMIC DNA]</scope>
    <source>
        <strain evidence="4">SP</strain>
    </source>
</reference>
<keyword evidence="1" id="KW-0963">Cytoplasm</keyword>
<proteinExistence type="predicted"/>
<dbReference type="GO" id="GO:0051604">
    <property type="term" value="P:protein maturation"/>
    <property type="evidence" value="ECO:0007669"/>
    <property type="project" value="TreeGrafter"/>
</dbReference>
<dbReference type="Gene3D" id="3.90.1670.10">
    <property type="entry name" value="FdhE-like domain"/>
    <property type="match status" value="1"/>
</dbReference>
<accession>A0A1H3RWN2</accession>
<organism evidence="3 4">
    <name type="scientific">Evansella caseinilytica</name>
    <dbReference type="NCBI Taxonomy" id="1503961"/>
    <lineage>
        <taxon>Bacteria</taxon>
        <taxon>Bacillati</taxon>
        <taxon>Bacillota</taxon>
        <taxon>Bacilli</taxon>
        <taxon>Bacillales</taxon>
        <taxon>Bacillaceae</taxon>
        <taxon>Evansella</taxon>
    </lineage>
</organism>